<evidence type="ECO:0000313" key="2">
    <source>
        <dbReference type="EMBL" id="CDR17256.1"/>
    </source>
</evidence>
<dbReference type="EMBL" id="JAGGLR010000014">
    <property type="protein sequence ID" value="MBP2064158.1"/>
    <property type="molecule type" value="Genomic_DNA"/>
</dbReference>
<dbReference type="HOGENOM" id="CLU_1609022_0_0_11"/>
<dbReference type="RefSeq" id="WP_044580078.1">
    <property type="nucleotide sequence ID" value="NZ_BAABDR010000029.1"/>
</dbReference>
<gene>
    <name evidence="3" type="ORF">J2Z30_005181</name>
    <name evidence="2" type="ORF">SIRAN9286</name>
</gene>
<accession>A0A061A4L1</accession>
<name>A0A061A4L1_9ACTN</name>
<keyword evidence="3" id="KW-0560">Oxidoreductase</keyword>
<dbReference type="Pfam" id="PF13577">
    <property type="entry name" value="SnoaL_4"/>
    <property type="match status" value="1"/>
</dbReference>
<reference evidence="3 4" key="2">
    <citation type="submission" date="2021-03" db="EMBL/GenBank/DDBJ databases">
        <title>Genomic Encyclopedia of Type Strains, Phase IV (KMG-IV): sequencing the most valuable type-strain genomes for metagenomic binning, comparative biology and taxonomic classification.</title>
        <authorList>
            <person name="Goeker M."/>
        </authorList>
    </citation>
    <scope>NUCLEOTIDE SEQUENCE [LARGE SCALE GENOMIC DNA]</scope>
    <source>
        <strain evidence="3 4">DSM 41954</strain>
    </source>
</reference>
<dbReference type="InterPro" id="IPR032710">
    <property type="entry name" value="NTF2-like_dom_sf"/>
</dbReference>
<dbReference type="Proteomes" id="UP000756710">
    <property type="component" value="Unassembled WGS sequence"/>
</dbReference>
<evidence type="ECO:0000313" key="3">
    <source>
        <dbReference type="EMBL" id="MBP2064158.1"/>
    </source>
</evidence>
<organism evidence="2">
    <name type="scientific">Streptomyces iranensis</name>
    <dbReference type="NCBI Taxonomy" id="576784"/>
    <lineage>
        <taxon>Bacteria</taxon>
        <taxon>Bacillati</taxon>
        <taxon>Actinomycetota</taxon>
        <taxon>Actinomycetes</taxon>
        <taxon>Kitasatosporales</taxon>
        <taxon>Streptomycetaceae</taxon>
        <taxon>Streptomyces</taxon>
        <taxon>Streptomyces violaceusniger group</taxon>
    </lineage>
</organism>
<dbReference type="Gene3D" id="3.10.450.50">
    <property type="match status" value="1"/>
</dbReference>
<dbReference type="SUPFAM" id="SSF54427">
    <property type="entry name" value="NTF2-like"/>
    <property type="match status" value="1"/>
</dbReference>
<reference evidence="2" key="1">
    <citation type="submission" date="2014-05" db="EMBL/GenBank/DDBJ databases">
        <authorList>
            <person name="Horn Fabian"/>
        </authorList>
    </citation>
    <scope>NUCLEOTIDE SEQUENCE</scope>
</reference>
<dbReference type="GO" id="GO:0051213">
    <property type="term" value="F:dioxygenase activity"/>
    <property type="evidence" value="ECO:0007669"/>
    <property type="project" value="UniProtKB-KW"/>
</dbReference>
<proteinExistence type="predicted"/>
<keyword evidence="4" id="KW-1185">Reference proteome</keyword>
<sequence length="149" mass="16995">MLDRLAVHELIHRWWFAFDEGQFDVWPELLTEDVHITSRSDTGTSPYEEFIASDNRGREQVIAWQRKHREAAGYPLRHNASNIHIERVDGDDISVVSYMYATNITDGQVTPIASGVVRCVVRSDGAAYRLAELHTVLDTHAVAFTERQT</sequence>
<evidence type="ECO:0000313" key="4">
    <source>
        <dbReference type="Proteomes" id="UP000756710"/>
    </source>
</evidence>
<dbReference type="GeneID" id="32469917"/>
<dbReference type="EMBL" id="LK022848">
    <property type="protein sequence ID" value="CDR17256.1"/>
    <property type="molecule type" value="Genomic_DNA"/>
</dbReference>
<evidence type="ECO:0000259" key="1">
    <source>
        <dbReference type="Pfam" id="PF13577"/>
    </source>
</evidence>
<dbReference type="InterPro" id="IPR037401">
    <property type="entry name" value="SnoaL-like"/>
</dbReference>
<keyword evidence="3" id="KW-0223">Dioxygenase</keyword>
<protein>
    <submittedName>
        <fullName evidence="3">3-phenylpropionate/cinnamic acid dioxygenase small subunit</fullName>
    </submittedName>
</protein>
<dbReference type="AlphaFoldDB" id="A0A061A4L1"/>
<feature type="domain" description="SnoaL-like" evidence="1">
    <location>
        <begin position="2"/>
        <end position="132"/>
    </location>
</feature>